<keyword evidence="1" id="KW-0732">Signal</keyword>
<accession>A0A4R2HK50</accession>
<gene>
    <name evidence="2" type="ORF">EV200_102195</name>
</gene>
<protein>
    <submittedName>
        <fullName evidence="2">Putative BNR repeat neuraminidase</fullName>
    </submittedName>
</protein>
<dbReference type="InterPro" id="IPR036278">
    <property type="entry name" value="Sialidase_sf"/>
</dbReference>
<sequence>MKVEQFNFQMHLLIKNTLIIAVCCMLSLACVAQRNISTIATNGWSNNSVNTVIFRKNALVSFRHIQYTAYYDADQFLVLAKRKLNSPTWETLRTNYKGDAADAHKSISIMVDGNGILHVAWSQHNNALNYAHALKAGSLILSEKKSMLAERENKVSYPEFYKLANGDLLFLYRDGGSGNGNLVINRYALNTQKWSRIQNNLIDGEGRRNAYWQVAIDQKGVIHISWVWRESPDVASNHDLCYAKSADGGLTWQKSDGERYQLPIHAGNAEYALKIPQKSELINQTSMFADANGKVFIASYWRDENESIPQYHLVYKTDDDWKVHNLNFRKTTFSLSGGGTKQIPIARPQIIVWKNGKRYAAGLIFRDKERGSKASIALNNDLQMSNWTIADLTQQSVGDWEPSYDTELWKNRKVLSLFLQDVKQIDGEGKASEQPTAVQVLNWKPKK</sequence>
<name>A0A4R2HK50_9SPHI</name>
<feature type="signal peptide" evidence="1">
    <location>
        <begin position="1"/>
        <end position="32"/>
    </location>
</feature>
<comment type="caution">
    <text evidence="2">The sequence shown here is derived from an EMBL/GenBank/DDBJ whole genome shotgun (WGS) entry which is preliminary data.</text>
</comment>
<organism evidence="2 3">
    <name type="scientific">Pedobacter psychrotolerans</name>
    <dbReference type="NCBI Taxonomy" id="1843235"/>
    <lineage>
        <taxon>Bacteria</taxon>
        <taxon>Pseudomonadati</taxon>
        <taxon>Bacteroidota</taxon>
        <taxon>Sphingobacteriia</taxon>
        <taxon>Sphingobacteriales</taxon>
        <taxon>Sphingobacteriaceae</taxon>
        <taxon>Pedobacter</taxon>
    </lineage>
</organism>
<evidence type="ECO:0000313" key="3">
    <source>
        <dbReference type="Proteomes" id="UP000295684"/>
    </source>
</evidence>
<evidence type="ECO:0000256" key="1">
    <source>
        <dbReference type="SAM" id="SignalP"/>
    </source>
</evidence>
<dbReference type="Pfam" id="PF15892">
    <property type="entry name" value="BNR_4"/>
    <property type="match status" value="1"/>
</dbReference>
<dbReference type="PROSITE" id="PS51257">
    <property type="entry name" value="PROKAR_LIPOPROTEIN"/>
    <property type="match status" value="1"/>
</dbReference>
<feature type="chain" id="PRO_5020472244" evidence="1">
    <location>
        <begin position="33"/>
        <end position="447"/>
    </location>
</feature>
<evidence type="ECO:0000313" key="2">
    <source>
        <dbReference type="EMBL" id="TCO28778.1"/>
    </source>
</evidence>
<proteinExistence type="predicted"/>
<dbReference type="Proteomes" id="UP000295684">
    <property type="component" value="Unassembled WGS sequence"/>
</dbReference>
<dbReference type="EMBL" id="SLWO01000002">
    <property type="protein sequence ID" value="TCO28778.1"/>
    <property type="molecule type" value="Genomic_DNA"/>
</dbReference>
<dbReference type="SUPFAM" id="SSF50939">
    <property type="entry name" value="Sialidases"/>
    <property type="match status" value="2"/>
</dbReference>
<reference evidence="2 3" key="1">
    <citation type="submission" date="2019-03" db="EMBL/GenBank/DDBJ databases">
        <title>Genomic Encyclopedia of Type Strains, Phase IV (KMG-IV): sequencing the most valuable type-strain genomes for metagenomic binning, comparative biology and taxonomic classification.</title>
        <authorList>
            <person name="Goeker M."/>
        </authorList>
    </citation>
    <scope>NUCLEOTIDE SEQUENCE [LARGE SCALE GENOMIC DNA]</scope>
    <source>
        <strain evidence="2 3">DSM 103236</strain>
    </source>
</reference>
<dbReference type="AlphaFoldDB" id="A0A4R2HK50"/>